<feature type="non-terminal residue" evidence="1">
    <location>
        <position position="1"/>
    </location>
</feature>
<reference evidence="1 2" key="1">
    <citation type="journal article" date="2013" name="Proc. Natl. Acad. Sci. U.S.A.">
        <title>The king cobra genome reveals dynamic gene evolution and adaptation in the snake venom system.</title>
        <authorList>
            <person name="Vonk F.J."/>
            <person name="Casewell N.R."/>
            <person name="Henkel C.V."/>
            <person name="Heimberg A.M."/>
            <person name="Jansen H.J."/>
            <person name="McCleary R.J."/>
            <person name="Kerkkamp H.M."/>
            <person name="Vos R.A."/>
            <person name="Guerreiro I."/>
            <person name="Calvete J.J."/>
            <person name="Wuster W."/>
            <person name="Woods A.E."/>
            <person name="Logan J.M."/>
            <person name="Harrison R.A."/>
            <person name="Castoe T.A."/>
            <person name="de Koning A.P."/>
            <person name="Pollock D.D."/>
            <person name="Yandell M."/>
            <person name="Calderon D."/>
            <person name="Renjifo C."/>
            <person name="Currier R.B."/>
            <person name="Salgado D."/>
            <person name="Pla D."/>
            <person name="Sanz L."/>
            <person name="Hyder A.S."/>
            <person name="Ribeiro J.M."/>
            <person name="Arntzen J.W."/>
            <person name="van den Thillart G.E."/>
            <person name="Boetzer M."/>
            <person name="Pirovano W."/>
            <person name="Dirks R.P."/>
            <person name="Spaink H.P."/>
            <person name="Duboule D."/>
            <person name="McGlinn E."/>
            <person name="Kini R.M."/>
            <person name="Richardson M.K."/>
        </authorList>
    </citation>
    <scope>NUCLEOTIDE SEQUENCE</scope>
    <source>
        <tissue evidence="1">Blood</tissue>
    </source>
</reference>
<name>V8PDG9_OPHHA</name>
<proteinExistence type="predicted"/>
<dbReference type="Proteomes" id="UP000018936">
    <property type="component" value="Unassembled WGS sequence"/>
</dbReference>
<evidence type="ECO:0000313" key="1">
    <source>
        <dbReference type="EMBL" id="ETE71952.1"/>
    </source>
</evidence>
<sequence>MCRVGGVGQAGRLARGHVREVGTARVLAKPSSVGGLFIRMPPLRLLDRSGHSPALGALKGRPAPHEEGWVLGSGATGLLHGGGARDPEASPFHASLPLQACWGSSSQTRQARGSCSAHLGTPLCNQAGGGLEFEEEERFLPAHPLRLESLPPFPPQKKEMETALPLTPNSLPLFISFFKIQRAPSSHSQPAFAGTGNLINPPLLPELGAMQNILMRKDQPITSFPGVGAGVVLSAPPQAVCQTLAKYVKSPQCLFNSFKLHFKMRLPPGPGCAVELEGGTEHQGRGRGLKWWRLLYQMFLKSPDGSLGTINAVWPGQDSSLRPLEEGKTSTPRIPWPAGEFWEMKSPSPLPSRVGVGQPLVRESLRAERHHMHEDVPGVVANGRIGTVTLTPPSTWGCLPPLVNTHPSPRHILMPFLSSSFYCRSPSYQSMS</sequence>
<gene>
    <name evidence="1" type="ORF">L345_02251</name>
</gene>
<evidence type="ECO:0000313" key="2">
    <source>
        <dbReference type="Proteomes" id="UP000018936"/>
    </source>
</evidence>
<dbReference type="AlphaFoldDB" id="V8PDG9"/>
<keyword evidence="2" id="KW-1185">Reference proteome</keyword>
<comment type="caution">
    <text evidence="1">The sequence shown here is derived from an EMBL/GenBank/DDBJ whole genome shotgun (WGS) entry which is preliminary data.</text>
</comment>
<dbReference type="EMBL" id="AZIM01000293">
    <property type="protein sequence ID" value="ETE71952.1"/>
    <property type="molecule type" value="Genomic_DNA"/>
</dbReference>
<accession>V8PDG9</accession>
<organism evidence="1 2">
    <name type="scientific">Ophiophagus hannah</name>
    <name type="common">King cobra</name>
    <name type="synonym">Naja hannah</name>
    <dbReference type="NCBI Taxonomy" id="8665"/>
    <lineage>
        <taxon>Eukaryota</taxon>
        <taxon>Metazoa</taxon>
        <taxon>Chordata</taxon>
        <taxon>Craniata</taxon>
        <taxon>Vertebrata</taxon>
        <taxon>Euteleostomi</taxon>
        <taxon>Lepidosauria</taxon>
        <taxon>Squamata</taxon>
        <taxon>Bifurcata</taxon>
        <taxon>Unidentata</taxon>
        <taxon>Episquamata</taxon>
        <taxon>Toxicofera</taxon>
        <taxon>Serpentes</taxon>
        <taxon>Colubroidea</taxon>
        <taxon>Elapidae</taxon>
        <taxon>Elapinae</taxon>
        <taxon>Ophiophagus</taxon>
    </lineage>
</organism>
<protein>
    <submittedName>
        <fullName evidence="1">Uncharacterized protein</fullName>
    </submittedName>
</protein>